<keyword evidence="2" id="KW-1185">Reference proteome</keyword>
<dbReference type="EMBL" id="JBHYTS010000020">
    <property type="protein sequence ID" value="MFE1751906.1"/>
    <property type="molecule type" value="Genomic_DNA"/>
</dbReference>
<evidence type="ECO:0008006" key="3">
    <source>
        <dbReference type="Google" id="ProtNLM"/>
    </source>
</evidence>
<reference evidence="1 2" key="1">
    <citation type="submission" date="2024-09" db="EMBL/GenBank/DDBJ databases">
        <title>The Natural Products Discovery Center: Release of the First 8490 Sequenced Strains for Exploring Actinobacteria Biosynthetic Diversity.</title>
        <authorList>
            <person name="Kalkreuter E."/>
            <person name="Kautsar S.A."/>
            <person name="Yang D."/>
            <person name="Bader C.D."/>
            <person name="Teijaro C.N."/>
            <person name="Fluegel L."/>
            <person name="Davis C.M."/>
            <person name="Simpson J.R."/>
            <person name="Lauterbach L."/>
            <person name="Steele A.D."/>
            <person name="Gui C."/>
            <person name="Meng S."/>
            <person name="Li G."/>
            <person name="Viehrig K."/>
            <person name="Ye F."/>
            <person name="Su P."/>
            <person name="Kiefer A.F."/>
            <person name="Nichols A."/>
            <person name="Cepeda A.J."/>
            <person name="Yan W."/>
            <person name="Fan B."/>
            <person name="Jiang Y."/>
            <person name="Adhikari A."/>
            <person name="Zheng C.-J."/>
            <person name="Schuster L."/>
            <person name="Cowan T.M."/>
            <person name="Smanski M.J."/>
            <person name="Chevrette M.G."/>
            <person name="De Carvalho L.P.S."/>
            <person name="Shen B."/>
        </authorList>
    </citation>
    <scope>NUCLEOTIDE SEQUENCE [LARGE SCALE GENOMIC DNA]</scope>
    <source>
        <strain evidence="1 2">NPDC059500</strain>
    </source>
</reference>
<comment type="caution">
    <text evidence="1">The sequence shown here is derived from an EMBL/GenBank/DDBJ whole genome shotgun (WGS) entry which is preliminary data.</text>
</comment>
<dbReference type="Proteomes" id="UP001599756">
    <property type="component" value="Unassembled WGS sequence"/>
</dbReference>
<organism evidence="1 2">
    <name type="scientific">Streptomyces anandii</name>
    <dbReference type="NCBI Taxonomy" id="285454"/>
    <lineage>
        <taxon>Bacteria</taxon>
        <taxon>Bacillati</taxon>
        <taxon>Actinomycetota</taxon>
        <taxon>Actinomycetes</taxon>
        <taxon>Kitasatosporales</taxon>
        <taxon>Streptomycetaceae</taxon>
        <taxon>Streptomyces</taxon>
    </lineage>
</organism>
<name>A0ABW6H5K1_9ACTN</name>
<evidence type="ECO:0000313" key="2">
    <source>
        <dbReference type="Proteomes" id="UP001599756"/>
    </source>
</evidence>
<gene>
    <name evidence="1" type="ORF">ACFW88_15425</name>
</gene>
<protein>
    <recommendedName>
        <fullName evidence="3">Secreted protein</fullName>
    </recommendedName>
</protein>
<sequence length="154" mass="15546">MTTADHRPHGAHSAVERWTRAAVIALVAVLAVLVHHDTAAAVTHEPPAGSSGTSSMAGMDHAAPPGVFAHASGYAMPSRVHVPTAAHDDDGACSGTAMQHCSAAGVDGLKLAPPHQPCIGCAPVLPSRAVVGRDVPGTTSRAPPDLSVLSRLLL</sequence>
<proteinExistence type="predicted"/>
<evidence type="ECO:0000313" key="1">
    <source>
        <dbReference type="EMBL" id="MFE1751906.1"/>
    </source>
</evidence>
<dbReference type="RefSeq" id="WP_381806685.1">
    <property type="nucleotide sequence ID" value="NZ_JBHYTS010000020.1"/>
</dbReference>
<accession>A0ABW6H5K1</accession>